<keyword evidence="3 4" id="KW-0804">Transcription</keyword>
<dbReference type="PANTHER" id="PTHR30265:SF7">
    <property type="entry name" value="TRANSCRIPTION ANTITERMINATION PROTEIN RFAH"/>
    <property type="match status" value="1"/>
</dbReference>
<keyword evidence="4" id="KW-0806">Transcription termination</keyword>
<evidence type="ECO:0000313" key="6">
    <source>
        <dbReference type="EMBL" id="MFC4346749.1"/>
    </source>
</evidence>
<evidence type="ECO:0000256" key="1">
    <source>
        <dbReference type="ARBA" id="ARBA00022814"/>
    </source>
</evidence>
<dbReference type="InterPro" id="IPR036735">
    <property type="entry name" value="NGN_dom_sf"/>
</dbReference>
<dbReference type="Pfam" id="PF00467">
    <property type="entry name" value="KOW"/>
    <property type="match status" value="1"/>
</dbReference>
<dbReference type="SUPFAM" id="SSF50104">
    <property type="entry name" value="Translation proteins SH3-like domain"/>
    <property type="match status" value="1"/>
</dbReference>
<keyword evidence="1 4" id="KW-0889">Transcription antitermination</keyword>
<dbReference type="InterPro" id="IPR043425">
    <property type="entry name" value="NusG-like"/>
</dbReference>
<sequence>MDRINVVEVQMVLGSGDTSWFLAQLKPNSSKIAERNLNQQGFKTFLPMEEQTRQCNGKFVTTLRPLFPGYIFVAFDLTQGLWQAVNSTSGITKLVRFGEKPAAVPLDLVSQLLLRCDDQGKLLPLQSLTPGDQVTLTKGPFANFLAEVEKISPNQRAWVLLDVMGSHTKVSVRLDHLRSA</sequence>
<dbReference type="RefSeq" id="WP_197421111.1">
    <property type="nucleotide sequence ID" value="NZ_JBHSCR010000001.1"/>
</dbReference>
<reference evidence="7" key="1">
    <citation type="journal article" date="2019" name="Int. J. Syst. Evol. Microbiol.">
        <title>The Global Catalogue of Microorganisms (GCM) 10K type strain sequencing project: providing services to taxonomists for standard genome sequencing and annotation.</title>
        <authorList>
            <consortium name="The Broad Institute Genomics Platform"/>
            <consortium name="The Broad Institute Genome Sequencing Center for Infectious Disease"/>
            <person name="Wu L."/>
            <person name="Ma J."/>
        </authorList>
    </citation>
    <scope>NUCLEOTIDE SEQUENCE [LARGE SCALE GENOMIC DNA]</scope>
    <source>
        <strain evidence="7">CGMCC 1.15304</strain>
    </source>
</reference>
<feature type="domain" description="NusG-like N-terminal" evidence="5">
    <location>
        <begin position="17"/>
        <end position="116"/>
    </location>
</feature>
<evidence type="ECO:0000256" key="2">
    <source>
        <dbReference type="ARBA" id="ARBA00023015"/>
    </source>
</evidence>
<evidence type="ECO:0000256" key="4">
    <source>
        <dbReference type="RuleBase" id="RU000538"/>
    </source>
</evidence>
<protein>
    <recommendedName>
        <fullName evidence="4">Transcription termination/antitermination protein NusG</fullName>
    </recommendedName>
</protein>
<dbReference type="InterPro" id="IPR008991">
    <property type="entry name" value="Translation_prot_SH3-like_sf"/>
</dbReference>
<comment type="similarity">
    <text evidence="4">Belongs to the NusG family.</text>
</comment>
<dbReference type="SMART" id="SM00738">
    <property type="entry name" value="NGN"/>
    <property type="match status" value="1"/>
</dbReference>
<dbReference type="PANTHER" id="PTHR30265">
    <property type="entry name" value="RHO-INTERACTING TRANSCRIPTION TERMINATION FACTOR NUSG"/>
    <property type="match status" value="1"/>
</dbReference>
<keyword evidence="2 4" id="KW-0805">Transcription regulation</keyword>
<dbReference type="CDD" id="cd09892">
    <property type="entry name" value="NGN_SP_RfaH"/>
    <property type="match status" value="1"/>
</dbReference>
<dbReference type="InterPro" id="IPR001062">
    <property type="entry name" value="Transcrpt_antiterm_NusG"/>
</dbReference>
<dbReference type="Pfam" id="PF02357">
    <property type="entry name" value="NusG"/>
    <property type="match status" value="1"/>
</dbReference>
<proteinExistence type="inferred from homology"/>
<dbReference type="SUPFAM" id="SSF82679">
    <property type="entry name" value="N-utilization substance G protein NusG, N-terminal domain"/>
    <property type="match status" value="1"/>
</dbReference>
<comment type="caution">
    <text evidence="6">The sequence shown here is derived from an EMBL/GenBank/DDBJ whole genome shotgun (WGS) entry which is preliminary data.</text>
</comment>
<evidence type="ECO:0000259" key="5">
    <source>
        <dbReference type="SMART" id="SM00738"/>
    </source>
</evidence>
<gene>
    <name evidence="6" type="ORF">ACFO5Q_02675</name>
</gene>
<dbReference type="InterPro" id="IPR006645">
    <property type="entry name" value="NGN-like_dom"/>
</dbReference>
<accession>A0ABV8U6C3</accession>
<dbReference type="CDD" id="cd06091">
    <property type="entry name" value="KOW_NusG"/>
    <property type="match status" value="1"/>
</dbReference>
<dbReference type="Proteomes" id="UP001595776">
    <property type="component" value="Unassembled WGS sequence"/>
</dbReference>
<name>A0ABV8U6C3_9PROT</name>
<comment type="function">
    <text evidence="4">Participates in transcription elongation, termination and antitermination.</text>
</comment>
<dbReference type="EMBL" id="JBHSCR010000001">
    <property type="protein sequence ID" value="MFC4346749.1"/>
    <property type="molecule type" value="Genomic_DNA"/>
</dbReference>
<evidence type="ECO:0000313" key="7">
    <source>
        <dbReference type="Proteomes" id="UP001595776"/>
    </source>
</evidence>
<dbReference type="Gene3D" id="3.30.70.940">
    <property type="entry name" value="NusG, N-terminal domain"/>
    <property type="match status" value="1"/>
</dbReference>
<evidence type="ECO:0000256" key="3">
    <source>
        <dbReference type="ARBA" id="ARBA00023163"/>
    </source>
</evidence>
<dbReference type="InterPro" id="IPR005824">
    <property type="entry name" value="KOW"/>
</dbReference>
<keyword evidence="7" id="KW-1185">Reference proteome</keyword>
<organism evidence="6 7">
    <name type="scientific">Kordiimonas lipolytica</name>
    <dbReference type="NCBI Taxonomy" id="1662421"/>
    <lineage>
        <taxon>Bacteria</taxon>
        <taxon>Pseudomonadati</taxon>
        <taxon>Pseudomonadota</taxon>
        <taxon>Alphaproteobacteria</taxon>
        <taxon>Kordiimonadales</taxon>
        <taxon>Kordiimonadaceae</taxon>
        <taxon>Kordiimonas</taxon>
    </lineage>
</organism>
<dbReference type="PRINTS" id="PR00338">
    <property type="entry name" value="NUSGTNSCPFCT"/>
</dbReference>